<protein>
    <recommendedName>
        <fullName evidence="1">HTH cro/C1-type domain-containing protein</fullName>
    </recommendedName>
</protein>
<gene>
    <name evidence="2" type="ORF">FC18_GL001482</name>
</gene>
<dbReference type="GO" id="GO:0003677">
    <property type="term" value="F:DNA binding"/>
    <property type="evidence" value="ECO:0007669"/>
    <property type="project" value="InterPro"/>
</dbReference>
<dbReference type="EMBL" id="AYYO01000024">
    <property type="protein sequence ID" value="KRM55316.1"/>
    <property type="molecule type" value="Genomic_DNA"/>
</dbReference>
<dbReference type="PROSITE" id="PS50943">
    <property type="entry name" value="HTH_CROC1"/>
    <property type="match status" value="1"/>
</dbReference>
<organism evidence="2 3">
    <name type="scientific">Lacticaseibacillus sharpeae JCM 1186 = DSM 20505</name>
    <dbReference type="NCBI Taxonomy" id="1291052"/>
    <lineage>
        <taxon>Bacteria</taxon>
        <taxon>Bacillati</taxon>
        <taxon>Bacillota</taxon>
        <taxon>Bacilli</taxon>
        <taxon>Lactobacillales</taxon>
        <taxon>Lactobacillaceae</taxon>
        <taxon>Lacticaseibacillus</taxon>
    </lineage>
</organism>
<evidence type="ECO:0000259" key="1">
    <source>
        <dbReference type="PROSITE" id="PS50943"/>
    </source>
</evidence>
<dbReference type="OrthoDB" id="2224162at2"/>
<sequence length="100" mass="10974">MQDLKKYTDAHSVDMDTLFTKMNQDADYRKGVEAEKDKLTSAAAIFEARKAAGFSQRELAEASGIPKTTIARIELGQNTSIATLSKIARALGKRVRVSLI</sequence>
<evidence type="ECO:0000313" key="2">
    <source>
        <dbReference type="EMBL" id="KRM55316.1"/>
    </source>
</evidence>
<dbReference type="SUPFAM" id="SSF47413">
    <property type="entry name" value="lambda repressor-like DNA-binding domains"/>
    <property type="match status" value="1"/>
</dbReference>
<dbReference type="Gene3D" id="1.10.260.40">
    <property type="entry name" value="lambda repressor-like DNA-binding domains"/>
    <property type="match status" value="1"/>
</dbReference>
<dbReference type="Pfam" id="PF01381">
    <property type="entry name" value="HTH_3"/>
    <property type="match status" value="1"/>
</dbReference>
<dbReference type="AlphaFoldDB" id="A0A0R1ZQ29"/>
<name>A0A0R1ZQ29_9LACO</name>
<dbReference type="RefSeq" id="WP_056975772.1">
    <property type="nucleotide sequence ID" value="NZ_AYYO01000024.1"/>
</dbReference>
<feature type="domain" description="HTH cro/C1-type" evidence="1">
    <location>
        <begin position="47"/>
        <end position="98"/>
    </location>
</feature>
<dbReference type="CDD" id="cd00093">
    <property type="entry name" value="HTH_XRE"/>
    <property type="match status" value="1"/>
</dbReference>
<evidence type="ECO:0000313" key="3">
    <source>
        <dbReference type="Proteomes" id="UP000051679"/>
    </source>
</evidence>
<proteinExistence type="predicted"/>
<dbReference type="InterPro" id="IPR010982">
    <property type="entry name" value="Lambda_DNA-bd_dom_sf"/>
</dbReference>
<reference evidence="2 3" key="1">
    <citation type="journal article" date="2015" name="Genome Announc.">
        <title>Expanding the biotechnology potential of lactobacilli through comparative genomics of 213 strains and associated genera.</title>
        <authorList>
            <person name="Sun Z."/>
            <person name="Harris H.M."/>
            <person name="McCann A."/>
            <person name="Guo C."/>
            <person name="Argimon S."/>
            <person name="Zhang W."/>
            <person name="Yang X."/>
            <person name="Jeffery I.B."/>
            <person name="Cooney J.C."/>
            <person name="Kagawa T.F."/>
            <person name="Liu W."/>
            <person name="Song Y."/>
            <person name="Salvetti E."/>
            <person name="Wrobel A."/>
            <person name="Rasinkangas P."/>
            <person name="Parkhill J."/>
            <person name="Rea M.C."/>
            <person name="O'Sullivan O."/>
            <person name="Ritari J."/>
            <person name="Douillard F.P."/>
            <person name="Paul Ross R."/>
            <person name="Yang R."/>
            <person name="Briner A.E."/>
            <person name="Felis G.E."/>
            <person name="de Vos W.M."/>
            <person name="Barrangou R."/>
            <person name="Klaenhammer T.R."/>
            <person name="Caufield P.W."/>
            <person name="Cui Y."/>
            <person name="Zhang H."/>
            <person name="O'Toole P.W."/>
        </authorList>
    </citation>
    <scope>NUCLEOTIDE SEQUENCE [LARGE SCALE GENOMIC DNA]</scope>
    <source>
        <strain evidence="2 3">DSM 20505</strain>
    </source>
</reference>
<dbReference type="Proteomes" id="UP000051679">
    <property type="component" value="Unassembled WGS sequence"/>
</dbReference>
<keyword evidence="3" id="KW-1185">Reference proteome</keyword>
<dbReference type="STRING" id="1291052.FC18_GL001482"/>
<dbReference type="PATRIC" id="fig|1291052.5.peg.1503"/>
<accession>A0A0R1ZQ29</accession>
<dbReference type="InterPro" id="IPR001387">
    <property type="entry name" value="Cro/C1-type_HTH"/>
</dbReference>
<dbReference type="SMART" id="SM00530">
    <property type="entry name" value="HTH_XRE"/>
    <property type="match status" value="1"/>
</dbReference>
<comment type="caution">
    <text evidence="2">The sequence shown here is derived from an EMBL/GenBank/DDBJ whole genome shotgun (WGS) entry which is preliminary data.</text>
</comment>